<dbReference type="EMBL" id="JACIGE010000005">
    <property type="protein sequence ID" value="MBB4247437.1"/>
    <property type="molecule type" value="Genomic_DNA"/>
</dbReference>
<name>A0A840FZ91_RHOTE</name>
<sequence length="88" mass="9588">MRVAEEERLLRHEEVLGGCVELRSDDKRCRVPGAQTGTRHAGGGIRLFMSPEENEAHAIAGAFALAKSCKRLWRFHGICSTKVSGAPA</sequence>
<proteinExistence type="predicted"/>
<evidence type="ECO:0000313" key="2">
    <source>
        <dbReference type="Proteomes" id="UP000587070"/>
    </source>
</evidence>
<protein>
    <submittedName>
        <fullName evidence="1">Uncharacterized protein</fullName>
    </submittedName>
</protein>
<comment type="caution">
    <text evidence="1">The sequence shown here is derived from an EMBL/GenBank/DDBJ whole genome shotgun (WGS) entry which is preliminary data.</text>
</comment>
<evidence type="ECO:0000313" key="1">
    <source>
        <dbReference type="EMBL" id="MBB4247437.1"/>
    </source>
</evidence>
<dbReference type="Proteomes" id="UP000587070">
    <property type="component" value="Unassembled WGS sequence"/>
</dbReference>
<dbReference type="AlphaFoldDB" id="A0A840FZ91"/>
<accession>A0A840FZ91</accession>
<reference evidence="1 2" key="1">
    <citation type="submission" date="2020-08" db="EMBL/GenBank/DDBJ databases">
        <title>Genome sequencing of Purple Non-Sulfur Bacteria from various extreme environments.</title>
        <authorList>
            <person name="Mayer M."/>
        </authorList>
    </citation>
    <scope>NUCLEOTIDE SEQUENCE [LARGE SCALE GENOMIC DNA]</scope>
    <source>
        <strain evidence="1 2">2761</strain>
    </source>
</reference>
<keyword evidence="2" id="KW-1185">Reference proteome</keyword>
<gene>
    <name evidence="1" type="ORF">GGD90_001808</name>
</gene>
<organism evidence="1 2">
    <name type="scientific">Rhodocyclus tenuis</name>
    <name type="common">Rhodospirillum tenue</name>
    <dbReference type="NCBI Taxonomy" id="1066"/>
    <lineage>
        <taxon>Bacteria</taxon>
        <taxon>Pseudomonadati</taxon>
        <taxon>Pseudomonadota</taxon>
        <taxon>Betaproteobacteria</taxon>
        <taxon>Rhodocyclales</taxon>
        <taxon>Rhodocyclaceae</taxon>
        <taxon>Rhodocyclus</taxon>
    </lineage>
</organism>